<proteinExistence type="predicted"/>
<evidence type="ECO:0000259" key="2">
    <source>
        <dbReference type="Pfam" id="PF07811"/>
    </source>
</evidence>
<dbReference type="Proteomes" id="UP000050471">
    <property type="component" value="Unassembled WGS sequence"/>
</dbReference>
<organism evidence="3 4">
    <name type="scientific">Aliiroseovarius crassostreae</name>
    <dbReference type="NCBI Taxonomy" id="154981"/>
    <lineage>
        <taxon>Bacteria</taxon>
        <taxon>Pseudomonadati</taxon>
        <taxon>Pseudomonadota</taxon>
        <taxon>Alphaproteobacteria</taxon>
        <taxon>Rhodobacterales</taxon>
        <taxon>Paracoccaceae</taxon>
        <taxon>Aliiroseovarius</taxon>
    </lineage>
</organism>
<comment type="caution">
    <text evidence="3">The sequence shown here is derived from an EMBL/GenBank/DDBJ whole genome shotgun (WGS) entry which is preliminary data.</text>
</comment>
<dbReference type="InterPro" id="IPR012495">
    <property type="entry name" value="TadE-like_dom"/>
</dbReference>
<reference evidence="3 4" key="1">
    <citation type="submission" date="2015-09" db="EMBL/GenBank/DDBJ databases">
        <title>Draft genome sequence of Aliiroseovarius crassostreae CV919-312TSm, the causative agent of Roseovarius Oyster Disease (formerly Juvenile Oyster Disease).</title>
        <authorList>
            <person name="Kessner L."/>
            <person name="Spinard E."/>
            <person name="Nelson D."/>
        </authorList>
    </citation>
    <scope>NUCLEOTIDE SEQUENCE [LARGE SCALE GENOMIC DNA]</scope>
    <source>
        <strain evidence="3 4">CV919-312</strain>
    </source>
</reference>
<protein>
    <recommendedName>
        <fullName evidence="2">TadE-like domain-containing protein</fullName>
    </recommendedName>
</protein>
<evidence type="ECO:0000313" key="4">
    <source>
        <dbReference type="Proteomes" id="UP000050471"/>
    </source>
</evidence>
<dbReference type="RefSeq" id="WP_055192050.1">
    <property type="nucleotide sequence ID" value="NZ_FPBS01000014.1"/>
</dbReference>
<evidence type="ECO:0000313" key="3">
    <source>
        <dbReference type="EMBL" id="KPN62392.1"/>
    </source>
</evidence>
<feature type="transmembrane region" description="Helical" evidence="1">
    <location>
        <begin position="24"/>
        <end position="46"/>
    </location>
</feature>
<keyword evidence="1" id="KW-1133">Transmembrane helix</keyword>
<keyword evidence="1" id="KW-0812">Transmembrane</keyword>
<keyword evidence="4" id="KW-1185">Reference proteome</keyword>
<dbReference type="STRING" id="154981.AKJ29_09160"/>
<dbReference type="AlphaFoldDB" id="A0A0P7IU43"/>
<sequence length="134" mass="14464">MAWTAGNIIKKFCRSERGAMTIEAVMWLPVFVVMMALVADVSFVFFRQSTILRVVQDANRAFSIGRLESAEATQAYVVSALSDLSSGASAVTTLSSGIITTTASIPVSDLTAVDAFDFLKGYHVGVTAQHFLEY</sequence>
<gene>
    <name evidence="3" type="ORF">AKJ29_09160</name>
</gene>
<accession>A0A0P7IU43</accession>
<evidence type="ECO:0000256" key="1">
    <source>
        <dbReference type="SAM" id="Phobius"/>
    </source>
</evidence>
<dbReference type="Pfam" id="PF07811">
    <property type="entry name" value="TadE"/>
    <property type="match status" value="1"/>
</dbReference>
<feature type="domain" description="TadE-like" evidence="2">
    <location>
        <begin position="18"/>
        <end position="58"/>
    </location>
</feature>
<name>A0A0P7IU43_9RHOB</name>
<dbReference type="OrthoDB" id="7873328at2"/>
<keyword evidence="1" id="KW-0472">Membrane</keyword>
<dbReference type="EMBL" id="LKBA01000019">
    <property type="protein sequence ID" value="KPN62392.1"/>
    <property type="molecule type" value="Genomic_DNA"/>
</dbReference>